<dbReference type="PANTHER" id="PTHR11777">
    <property type="entry name" value="ALANYL-TRNA SYNTHETASE"/>
    <property type="match status" value="1"/>
</dbReference>
<dbReference type="PANTHER" id="PTHR11777:SF9">
    <property type="entry name" value="ALANINE--TRNA LIGASE, CYTOPLASMIC"/>
    <property type="match status" value="1"/>
</dbReference>
<dbReference type="InterPro" id="IPR018165">
    <property type="entry name" value="Ala-tRNA-synth_IIc_core"/>
</dbReference>
<keyword evidence="5" id="KW-0547">Nucleotide-binding</keyword>
<dbReference type="SUPFAM" id="SSF101353">
    <property type="entry name" value="Putative anticodon-binding domain of alanyl-tRNA synthetase (AlaRS)"/>
    <property type="match status" value="1"/>
</dbReference>
<dbReference type="InterPro" id="IPR018164">
    <property type="entry name" value="Ala-tRNA-synth_IIc_N"/>
</dbReference>
<dbReference type="Gene3D" id="3.30.980.10">
    <property type="entry name" value="Threonyl-trna Synthetase, Chain A, domain 2"/>
    <property type="match status" value="1"/>
</dbReference>
<comment type="caution">
    <text evidence="11">The sequence shown here is derived from an EMBL/GenBank/DDBJ whole genome shotgun (WGS) entry which is preliminary data.</text>
</comment>
<dbReference type="GO" id="GO:0005737">
    <property type="term" value="C:cytoplasm"/>
    <property type="evidence" value="ECO:0007669"/>
    <property type="project" value="InterPro"/>
</dbReference>
<evidence type="ECO:0000313" key="12">
    <source>
        <dbReference type="Proteomes" id="UP000229383"/>
    </source>
</evidence>
<dbReference type="PROSITE" id="PS50860">
    <property type="entry name" value="AA_TRNA_LIGASE_II_ALA"/>
    <property type="match status" value="1"/>
</dbReference>
<comment type="similarity">
    <text evidence="1">Belongs to the class-II aminoacyl-tRNA synthetase family.</text>
</comment>
<organism evidence="11 12">
    <name type="scientific">Candidatus Niyogibacteria bacterium CG10_big_fil_rev_8_21_14_0_10_42_19</name>
    <dbReference type="NCBI Taxonomy" id="1974725"/>
    <lineage>
        <taxon>Bacteria</taxon>
        <taxon>Candidatus Niyogiibacteriota</taxon>
    </lineage>
</organism>
<dbReference type="GO" id="GO:0004813">
    <property type="term" value="F:alanine-tRNA ligase activity"/>
    <property type="evidence" value="ECO:0007669"/>
    <property type="project" value="UniProtKB-EC"/>
</dbReference>
<evidence type="ECO:0000259" key="10">
    <source>
        <dbReference type="PROSITE" id="PS50860"/>
    </source>
</evidence>
<evidence type="ECO:0000256" key="1">
    <source>
        <dbReference type="ARBA" id="ARBA00008226"/>
    </source>
</evidence>
<dbReference type="SMART" id="SM00863">
    <property type="entry name" value="tRNA_SAD"/>
    <property type="match status" value="1"/>
</dbReference>
<evidence type="ECO:0000256" key="8">
    <source>
        <dbReference type="ARBA" id="ARBA00022917"/>
    </source>
</evidence>
<evidence type="ECO:0000256" key="9">
    <source>
        <dbReference type="ARBA" id="ARBA00023146"/>
    </source>
</evidence>
<evidence type="ECO:0000256" key="5">
    <source>
        <dbReference type="ARBA" id="ARBA00022741"/>
    </source>
</evidence>
<dbReference type="GO" id="GO:0005524">
    <property type="term" value="F:ATP binding"/>
    <property type="evidence" value="ECO:0007669"/>
    <property type="project" value="UniProtKB-KW"/>
</dbReference>
<keyword evidence="3" id="KW-0820">tRNA-binding</keyword>
<protein>
    <recommendedName>
        <fullName evidence="2">alanine--tRNA ligase</fullName>
        <ecNumber evidence="2">6.1.1.7</ecNumber>
    </recommendedName>
</protein>
<evidence type="ECO:0000256" key="3">
    <source>
        <dbReference type="ARBA" id="ARBA00022555"/>
    </source>
</evidence>
<dbReference type="Pfam" id="PF07973">
    <property type="entry name" value="tRNA_SAD"/>
    <property type="match status" value="1"/>
</dbReference>
<dbReference type="InterPro" id="IPR050058">
    <property type="entry name" value="Ala-tRNA_ligase"/>
</dbReference>
<dbReference type="InterPro" id="IPR018162">
    <property type="entry name" value="Ala-tRNA-ligase_IIc_anticod-bd"/>
</dbReference>
<dbReference type="InterPro" id="IPR012947">
    <property type="entry name" value="tRNA_SAD"/>
</dbReference>
<accession>A0A2H0THR3</accession>
<name>A0A2H0THR3_9BACT</name>
<dbReference type="SUPFAM" id="SSF55681">
    <property type="entry name" value="Class II aaRS and biotin synthetases"/>
    <property type="match status" value="1"/>
</dbReference>
<keyword evidence="9" id="KW-0030">Aminoacyl-tRNA synthetase</keyword>
<dbReference type="CDD" id="cd00673">
    <property type="entry name" value="AlaRS_core"/>
    <property type="match status" value="1"/>
</dbReference>
<dbReference type="InterPro" id="IPR045864">
    <property type="entry name" value="aa-tRNA-synth_II/BPL/LPL"/>
</dbReference>
<evidence type="ECO:0000256" key="2">
    <source>
        <dbReference type="ARBA" id="ARBA00013168"/>
    </source>
</evidence>
<keyword evidence="7" id="KW-0694">RNA-binding</keyword>
<evidence type="ECO:0000256" key="6">
    <source>
        <dbReference type="ARBA" id="ARBA00022840"/>
    </source>
</evidence>
<dbReference type="GO" id="GO:0000049">
    <property type="term" value="F:tRNA binding"/>
    <property type="evidence" value="ECO:0007669"/>
    <property type="project" value="UniProtKB-KW"/>
</dbReference>
<keyword evidence="8" id="KW-0648">Protein biosynthesis</keyword>
<dbReference type="SUPFAM" id="SSF55186">
    <property type="entry name" value="ThrRS/AlaRS common domain"/>
    <property type="match status" value="1"/>
</dbReference>
<gene>
    <name evidence="11" type="ORF">COU46_01950</name>
</gene>
<evidence type="ECO:0000256" key="7">
    <source>
        <dbReference type="ARBA" id="ARBA00022884"/>
    </source>
</evidence>
<reference evidence="12" key="1">
    <citation type="submission" date="2017-09" db="EMBL/GenBank/DDBJ databases">
        <title>Depth-based differentiation of microbial function through sediment-hosted aquifers and enrichment of novel symbionts in the deep terrestrial subsurface.</title>
        <authorList>
            <person name="Probst A.J."/>
            <person name="Ladd B."/>
            <person name="Jarett J.K."/>
            <person name="Geller-Mcgrath D.E."/>
            <person name="Sieber C.M.K."/>
            <person name="Emerson J.B."/>
            <person name="Anantharaman K."/>
            <person name="Thomas B.C."/>
            <person name="Malmstrom R."/>
            <person name="Stieglmeier M."/>
            <person name="Klingl A."/>
            <person name="Woyke T."/>
            <person name="Ryan C.M."/>
            <person name="Banfield J.F."/>
        </authorList>
    </citation>
    <scope>NUCLEOTIDE SEQUENCE [LARGE SCALE GENOMIC DNA]</scope>
</reference>
<dbReference type="Gene3D" id="3.30.930.10">
    <property type="entry name" value="Bira Bifunctional Protein, Domain 2"/>
    <property type="match status" value="1"/>
</dbReference>
<dbReference type="NCBIfam" id="NF002436">
    <property type="entry name" value="PRK01584.1"/>
    <property type="match status" value="1"/>
</dbReference>
<evidence type="ECO:0000256" key="4">
    <source>
        <dbReference type="ARBA" id="ARBA00022598"/>
    </source>
</evidence>
<keyword evidence="6" id="KW-0067">ATP-binding</keyword>
<dbReference type="EMBL" id="PFCN01000023">
    <property type="protein sequence ID" value="PIR70355.1"/>
    <property type="molecule type" value="Genomic_DNA"/>
</dbReference>
<dbReference type="FunFam" id="3.30.980.10:FF:000004">
    <property type="entry name" value="Alanine--tRNA ligase, cytoplasmic"/>
    <property type="match status" value="1"/>
</dbReference>
<evidence type="ECO:0000313" key="11">
    <source>
        <dbReference type="EMBL" id="PIR70355.1"/>
    </source>
</evidence>
<dbReference type="InterPro" id="IPR018163">
    <property type="entry name" value="Thr/Ala-tRNA-synth_IIc_edit"/>
</dbReference>
<dbReference type="InterPro" id="IPR002318">
    <property type="entry name" value="Ala-tRNA-lgiase_IIc"/>
</dbReference>
<dbReference type="AlphaFoldDB" id="A0A2H0THR3"/>
<dbReference type="Gene3D" id="3.30.54.20">
    <property type="match status" value="1"/>
</dbReference>
<proteinExistence type="inferred from homology"/>
<dbReference type="Proteomes" id="UP000229383">
    <property type="component" value="Unassembled WGS sequence"/>
</dbReference>
<dbReference type="GO" id="GO:0006419">
    <property type="term" value="P:alanyl-tRNA aminoacylation"/>
    <property type="evidence" value="ECO:0007669"/>
    <property type="project" value="InterPro"/>
</dbReference>
<dbReference type="Pfam" id="PF01411">
    <property type="entry name" value="tRNA-synt_2c"/>
    <property type="match status" value="1"/>
</dbReference>
<dbReference type="PRINTS" id="PR00980">
    <property type="entry name" value="TRNASYNTHALA"/>
</dbReference>
<sequence length="604" mass="68527">MTSKELRKIFLDFFKKRGHAVVPSSSLLPDDPSVLLTTAGVQQFKPYYTGEADPVKDFKSKRTASIQKSFRTSDIDEVGDESHLTFFEMLGNFSFGYKPGEPVSPNGGYFKKEAIKYAYDFITKELNLPISYVTIFSAKERSFIIPTDEESREIWKALGVSDVREEGMDDVFWGPTGNGGPCGPTTEIYCRNASGKDVEIWNIVFNEYFFPGSREELLSGVSGKKLEPLKTPGVDTGMGFERLAMIVQNVPTIFDTDLFALTIKALPAELTDRVKRILADHLRGSIFLLAEGVLPSNKEAGYILRRLVRRSLVYENMHKIDPYIFNFVINLIIDEYSEVYPELIRSKDAIEAEFTKERDKFSKTLKKGVSELNKLKEKGNITASDAFYLYETFGLPYEIIKEIAQEKAISLEYGDFEKEFKRHQEVSRKGQEKKFGGHGLILDTGELKAATEDEVKKVTRLHTATHLLQSALRSVLGGEVKQMGSDITPERMRFDFSFSRKMTPEELEKVEREINNVISQDFSVIMEEMVYEDAIKKGAFAFFKEKYPSRVFVYSIKDNKGGFYSQELCGGPHVKKTSEIGKFKIIKEESVGAGTRRIRAVIEL</sequence>
<feature type="domain" description="Alanyl-transfer RNA synthetases family profile" evidence="10">
    <location>
        <begin position="1"/>
        <end position="604"/>
    </location>
</feature>
<keyword evidence="4 11" id="KW-0436">Ligase</keyword>
<dbReference type="GO" id="GO:0002161">
    <property type="term" value="F:aminoacyl-tRNA deacylase activity"/>
    <property type="evidence" value="ECO:0007669"/>
    <property type="project" value="TreeGrafter"/>
</dbReference>
<dbReference type="EC" id="6.1.1.7" evidence="2"/>